<comment type="caution">
    <text evidence="2">The sequence shown here is derived from an EMBL/GenBank/DDBJ whole genome shotgun (WGS) entry which is preliminary data.</text>
</comment>
<dbReference type="EMBL" id="JACGWJ010000004">
    <property type="protein sequence ID" value="KAL0423295.1"/>
    <property type="molecule type" value="Genomic_DNA"/>
</dbReference>
<organism evidence="2">
    <name type="scientific">Sesamum radiatum</name>
    <name type="common">Black benniseed</name>
    <dbReference type="NCBI Taxonomy" id="300843"/>
    <lineage>
        <taxon>Eukaryota</taxon>
        <taxon>Viridiplantae</taxon>
        <taxon>Streptophyta</taxon>
        <taxon>Embryophyta</taxon>
        <taxon>Tracheophyta</taxon>
        <taxon>Spermatophyta</taxon>
        <taxon>Magnoliopsida</taxon>
        <taxon>eudicotyledons</taxon>
        <taxon>Gunneridae</taxon>
        <taxon>Pentapetalae</taxon>
        <taxon>asterids</taxon>
        <taxon>lamiids</taxon>
        <taxon>Lamiales</taxon>
        <taxon>Pedaliaceae</taxon>
        <taxon>Sesamum</taxon>
    </lineage>
</organism>
<feature type="region of interest" description="Disordered" evidence="1">
    <location>
        <begin position="38"/>
        <end position="63"/>
    </location>
</feature>
<gene>
    <name evidence="2" type="ORF">Sradi_0864300</name>
</gene>
<reference evidence="2" key="1">
    <citation type="submission" date="2020-06" db="EMBL/GenBank/DDBJ databases">
        <authorList>
            <person name="Li T."/>
            <person name="Hu X."/>
            <person name="Zhang T."/>
            <person name="Song X."/>
            <person name="Zhang H."/>
            <person name="Dai N."/>
            <person name="Sheng W."/>
            <person name="Hou X."/>
            <person name="Wei L."/>
        </authorList>
    </citation>
    <scope>NUCLEOTIDE SEQUENCE</scope>
    <source>
        <strain evidence="2">G02</strain>
        <tissue evidence="2">Leaf</tissue>
    </source>
</reference>
<evidence type="ECO:0000313" key="2">
    <source>
        <dbReference type="EMBL" id="KAL0423295.1"/>
    </source>
</evidence>
<evidence type="ECO:0000256" key="1">
    <source>
        <dbReference type="SAM" id="MobiDB-lite"/>
    </source>
</evidence>
<reference evidence="2" key="2">
    <citation type="journal article" date="2024" name="Plant">
        <title>Genomic evolution and insights into agronomic trait innovations of Sesamum species.</title>
        <authorList>
            <person name="Miao H."/>
            <person name="Wang L."/>
            <person name="Qu L."/>
            <person name="Liu H."/>
            <person name="Sun Y."/>
            <person name="Le M."/>
            <person name="Wang Q."/>
            <person name="Wei S."/>
            <person name="Zheng Y."/>
            <person name="Lin W."/>
            <person name="Duan Y."/>
            <person name="Cao H."/>
            <person name="Xiong S."/>
            <person name="Wang X."/>
            <person name="Wei L."/>
            <person name="Li C."/>
            <person name="Ma Q."/>
            <person name="Ju M."/>
            <person name="Zhao R."/>
            <person name="Li G."/>
            <person name="Mu C."/>
            <person name="Tian Q."/>
            <person name="Mei H."/>
            <person name="Zhang T."/>
            <person name="Gao T."/>
            <person name="Zhang H."/>
        </authorList>
    </citation>
    <scope>NUCLEOTIDE SEQUENCE</scope>
    <source>
        <strain evidence="2">G02</strain>
    </source>
</reference>
<dbReference type="AlphaFoldDB" id="A0AAW2V0N7"/>
<protein>
    <submittedName>
        <fullName evidence="2">Uncharacterized protein</fullName>
    </submittedName>
</protein>
<name>A0AAW2V0N7_SESRA</name>
<proteinExistence type="predicted"/>
<sequence length="63" mass="6894">MFIDEVFVARSNKNSPFEYLIVDFASSREGSWLQTNAGETSHSLIGSTPFPSQSSSGHLMSPL</sequence>
<accession>A0AAW2V0N7</accession>